<accession>A0ABQ6PTQ5</accession>
<proteinExistence type="predicted"/>
<feature type="chain" id="PRO_5047244225" description="YD repeat-containing protein" evidence="1">
    <location>
        <begin position="22"/>
        <end position="1072"/>
    </location>
</feature>
<dbReference type="RefSeq" id="WP_338225351.1">
    <property type="nucleotide sequence ID" value="NZ_BTPD01000011.1"/>
</dbReference>
<organism evidence="2 3">
    <name type="scientific">Algoriphagus confluentis</name>
    <dbReference type="NCBI Taxonomy" id="1697556"/>
    <lineage>
        <taxon>Bacteria</taxon>
        <taxon>Pseudomonadati</taxon>
        <taxon>Bacteroidota</taxon>
        <taxon>Cytophagia</taxon>
        <taxon>Cytophagales</taxon>
        <taxon>Cyclobacteriaceae</taxon>
        <taxon>Algoriphagus</taxon>
    </lineage>
</organism>
<name>A0ABQ6PTQ5_9BACT</name>
<evidence type="ECO:0000313" key="3">
    <source>
        <dbReference type="Proteomes" id="UP001338309"/>
    </source>
</evidence>
<evidence type="ECO:0000256" key="1">
    <source>
        <dbReference type="SAM" id="SignalP"/>
    </source>
</evidence>
<protein>
    <recommendedName>
        <fullName evidence="4">YD repeat-containing protein</fullName>
    </recommendedName>
</protein>
<dbReference type="Proteomes" id="UP001338309">
    <property type="component" value="Unassembled WGS sequence"/>
</dbReference>
<keyword evidence="1" id="KW-0732">Signal</keyword>
<evidence type="ECO:0000313" key="2">
    <source>
        <dbReference type="EMBL" id="GMQ30640.1"/>
    </source>
</evidence>
<comment type="caution">
    <text evidence="2">The sequence shown here is derived from an EMBL/GenBank/DDBJ whole genome shotgun (WGS) entry which is preliminary data.</text>
</comment>
<feature type="signal peptide" evidence="1">
    <location>
        <begin position="1"/>
        <end position="21"/>
    </location>
</feature>
<keyword evidence="3" id="KW-1185">Reference proteome</keyword>
<sequence>MNRKKKLFLKTSFFVFSLVLAVQKAKAQLPSEVSAQLSKLTPMPALKSPNVAGVEKYGDYNVNLYTGLPEISIPLFEITSGSLRLPITLSYHASGFKYKDQASWVGLGWSIQAGGQISRNFQGKPDESSFLNLTNDYSVPGAGDCNYWFYKEQAVIYGNDHEPDLFNYSMPGLSGKFYLQQGSAPPFLVPYQPIKIQRYNTLDYFDITNDKGVIHRFGANWSGALPAREGMYSQSGGNTTNGVVAWHLQEIRSPNTDDFISLTYQTVGTIQNSDFEYNLAVLDQCNTTNPTALPCPSSVGIEQQVMTSSTTTQLGINEILFKNGMVRFVMGSNRTDIVSSNGAKKLDRIEVYRKEGAEYFLVKSFHFVTSYFRNYNNSANSHLKLEHIEVRDGAGTFINRHSFSYHTNTIAWARPNSDKARDYFGFYNGKLSNTTLIPATTIQYQPNTGTMPSNIVIGSANRSTDTTFLKNGVLKRITFPTMGYTEFDFEPHRYSEGGVTTYVPGLRVKKITTYDGAKLISKDYKYGTAENGLGHKNFDLRGFYFNSQQFIRSACGLTPCDREYRSRMYFSNSVLGPGYEDAPVVYSLVTEYQNGSAANGRTVYEFDNNTLIGDPLFTVPHSNKTFRNSMSWARGKLTKKTVFNSAGTQVAQTTVSYTNYGGLNANIGQAGYQWIVGRWNGFLHVNCGNSVDGKEINLMNLQKTTGNYKETGRTETLNFGSLAQTTTTNKSFNSTYLQPLFEEQTVSSNPEIVRTTYRYPFDIVNTTTNYSGPPNALKQMLIKNMLAFPVEQYTWVKPTAGSTQQIVGGQVTEYDLVSGTTYYQPKTLYLMEVSTLGSAYSPVQLSGTSALTRDSRYKSRMTMDSYDTRGNLLQYSLSDGQTKSFLYAYEGQYVIAEATNSPGTSLAYTSFETNEKGGWTYSGGESRVMPGQAKTGNYVYLLNNGNITKVYKGAYKLSLWVRKNTSSSATLTINGASYSTSVGNAWTLLEVSGSGGTITIAGSNTLVDELRVHAAAGLVSTYTIFPILGIHSQMDFRNRGTYYGYDPFGRLETVRNEDGHLLNLYDYLYIKP</sequence>
<evidence type="ECO:0008006" key="4">
    <source>
        <dbReference type="Google" id="ProtNLM"/>
    </source>
</evidence>
<gene>
    <name evidence="2" type="ORF">Aconfl_32830</name>
</gene>
<dbReference type="EMBL" id="BTPD01000011">
    <property type="protein sequence ID" value="GMQ30640.1"/>
    <property type="molecule type" value="Genomic_DNA"/>
</dbReference>
<reference evidence="2 3" key="1">
    <citation type="submission" date="2023-08" db="EMBL/GenBank/DDBJ databases">
        <title>Draft genome sequence of Algoriphagus confluentis.</title>
        <authorList>
            <person name="Takatani N."/>
            <person name="Hosokawa M."/>
            <person name="Sawabe T."/>
        </authorList>
    </citation>
    <scope>NUCLEOTIDE SEQUENCE [LARGE SCALE GENOMIC DNA]</scope>
    <source>
        <strain evidence="2 3">NBRC 111222</strain>
    </source>
</reference>